<evidence type="ECO:0000313" key="10">
    <source>
        <dbReference type="Proteomes" id="UP000577724"/>
    </source>
</evidence>
<dbReference type="Pfam" id="PF13242">
    <property type="entry name" value="Hydrolase_like"/>
    <property type="match status" value="1"/>
</dbReference>
<dbReference type="NCBIfam" id="TIGR01656">
    <property type="entry name" value="Histidinol-ppas"/>
    <property type="match status" value="1"/>
</dbReference>
<dbReference type="InterPro" id="IPR016181">
    <property type="entry name" value="Acyl_CoA_acyltransferase"/>
</dbReference>
<dbReference type="Proteomes" id="UP000577724">
    <property type="component" value="Unassembled WGS sequence"/>
</dbReference>
<dbReference type="InterPro" id="IPR006549">
    <property type="entry name" value="HAD-SF_hydro_IIIA"/>
</dbReference>
<dbReference type="InterPro" id="IPR006543">
    <property type="entry name" value="Histidinol-phos"/>
</dbReference>
<reference evidence="9 10" key="1">
    <citation type="submission" date="2020-05" db="EMBL/GenBank/DDBJ databases">
        <title>Genome Sequencing of Type Strains.</title>
        <authorList>
            <person name="Lemaire J.F."/>
            <person name="Inderbitzin P."/>
            <person name="Gregorio O.A."/>
            <person name="Collins S.B."/>
            <person name="Wespe N."/>
            <person name="Knight-Connoni V."/>
        </authorList>
    </citation>
    <scope>NUCLEOTIDE SEQUENCE [LARGE SCALE GENOMIC DNA]</scope>
    <source>
        <strain evidence="9 10">DSM 19942</strain>
    </source>
</reference>
<comment type="subcellular location">
    <subcellularLocation>
        <location evidence="1">Cytoplasm</location>
    </subcellularLocation>
</comment>
<dbReference type="Pfam" id="PF00583">
    <property type="entry name" value="Acetyltransf_1"/>
    <property type="match status" value="1"/>
</dbReference>
<gene>
    <name evidence="9" type="ORF">HP548_06710</name>
</gene>
<dbReference type="PROSITE" id="PS51186">
    <property type="entry name" value="GNAT"/>
    <property type="match status" value="1"/>
</dbReference>
<feature type="domain" description="N-acetyltransferase" evidence="8">
    <location>
        <begin position="187"/>
        <end position="352"/>
    </location>
</feature>
<dbReference type="RefSeq" id="WP_175381231.1">
    <property type="nucleotide sequence ID" value="NZ_CBCRYD010000029.1"/>
</dbReference>
<keyword evidence="6" id="KW-0119">Carbohydrate metabolism</keyword>
<dbReference type="PANTHER" id="PTHR42891:SF1">
    <property type="entry name" value="D-GLYCERO-BETA-D-MANNO-HEPTOSE-1,7-BISPHOSPHATE 7-PHOSPHATASE"/>
    <property type="match status" value="1"/>
</dbReference>
<evidence type="ECO:0000256" key="2">
    <source>
        <dbReference type="ARBA" id="ARBA00005628"/>
    </source>
</evidence>
<protein>
    <recommendedName>
        <fullName evidence="7">D,D-heptose 1,7-bisphosphate phosphatase</fullName>
    </recommendedName>
</protein>
<dbReference type="InterPro" id="IPR036412">
    <property type="entry name" value="HAD-like_sf"/>
</dbReference>
<evidence type="ECO:0000313" key="9">
    <source>
        <dbReference type="EMBL" id="NUU53767.1"/>
    </source>
</evidence>
<dbReference type="PANTHER" id="PTHR42891">
    <property type="entry name" value="D-GLYCERO-BETA-D-MANNO-HEPTOSE-1,7-BISPHOSPHATE 7-PHOSPHATASE"/>
    <property type="match status" value="1"/>
</dbReference>
<evidence type="ECO:0000256" key="1">
    <source>
        <dbReference type="ARBA" id="ARBA00004496"/>
    </source>
</evidence>
<dbReference type="GeneID" id="97135686"/>
<name>A0ABX2MG26_9BACL</name>
<dbReference type="Gene3D" id="3.40.50.1000">
    <property type="entry name" value="HAD superfamily/HAD-like"/>
    <property type="match status" value="1"/>
</dbReference>
<comment type="similarity">
    <text evidence="2">Belongs to the GmhB family.</text>
</comment>
<dbReference type="NCBIfam" id="TIGR01549">
    <property type="entry name" value="HAD-SF-IA-v1"/>
    <property type="match status" value="1"/>
</dbReference>
<dbReference type="InterPro" id="IPR006439">
    <property type="entry name" value="HAD-SF_hydro_IA"/>
</dbReference>
<dbReference type="InterPro" id="IPR000182">
    <property type="entry name" value="GNAT_dom"/>
</dbReference>
<evidence type="ECO:0000256" key="6">
    <source>
        <dbReference type="ARBA" id="ARBA00023277"/>
    </source>
</evidence>
<evidence type="ECO:0000256" key="3">
    <source>
        <dbReference type="ARBA" id="ARBA00022490"/>
    </source>
</evidence>
<dbReference type="NCBIfam" id="NF005264">
    <property type="entry name" value="PRK06769.1"/>
    <property type="match status" value="1"/>
</dbReference>
<dbReference type="GO" id="GO:0016787">
    <property type="term" value="F:hydrolase activity"/>
    <property type="evidence" value="ECO:0007669"/>
    <property type="project" value="UniProtKB-KW"/>
</dbReference>
<keyword evidence="4" id="KW-0479">Metal-binding</keyword>
<keyword evidence="10" id="KW-1185">Reference proteome</keyword>
<evidence type="ECO:0000256" key="5">
    <source>
        <dbReference type="ARBA" id="ARBA00022801"/>
    </source>
</evidence>
<keyword evidence="3" id="KW-0963">Cytoplasm</keyword>
<sequence length="361" mass="40248">MTTYDNPPIQAIFIDRDGTIGGTDEIRYPGELELYHGVEESIRKLSGQGIRLFGFTNQPGITKGKSTIKAFQQEMRLFGIEHTYVCPHPAEAQCECRKPQPTMLKQAALEHDLNLEQCIVIGDRWSDMTAARAAGCLCILVLTGAGIESLEQNRTRWEALEADFLATDFNAAVQWILQMREKPIGDVIIRQACAEDAARLLELHRALDRESTYMLYNPGERKTTLGGQARFIDQLDATSNSSIWIAEHQGKIIGHLTVIGGTAERIRHRASIVIGIRQAHTGQGIGKNLISAMEEWRPTAGITRLELTVMSHNFNAIALYHKVGFKQEGIKPKSLLVNGTYVDEIIMGKLYEDMNKSSLTL</sequence>
<comment type="caution">
    <text evidence="9">The sequence shown here is derived from an EMBL/GenBank/DDBJ whole genome shotgun (WGS) entry which is preliminary data.</text>
</comment>
<proteinExistence type="inferred from homology"/>
<organism evidence="9 10">
    <name type="scientific">Paenibacillus taichungensis</name>
    <dbReference type="NCBI Taxonomy" id="484184"/>
    <lineage>
        <taxon>Bacteria</taxon>
        <taxon>Bacillati</taxon>
        <taxon>Bacillota</taxon>
        <taxon>Bacilli</taxon>
        <taxon>Bacillales</taxon>
        <taxon>Paenibacillaceae</taxon>
        <taxon>Paenibacillus</taxon>
    </lineage>
</organism>
<dbReference type="EMBL" id="JABMCC010000101">
    <property type="protein sequence ID" value="NUU53767.1"/>
    <property type="molecule type" value="Genomic_DNA"/>
</dbReference>
<keyword evidence="5 9" id="KW-0378">Hydrolase</keyword>
<dbReference type="NCBIfam" id="TIGR01662">
    <property type="entry name" value="HAD-SF-IIIA"/>
    <property type="match status" value="1"/>
</dbReference>
<evidence type="ECO:0000256" key="4">
    <source>
        <dbReference type="ARBA" id="ARBA00022723"/>
    </source>
</evidence>
<dbReference type="CDD" id="cd04301">
    <property type="entry name" value="NAT_SF"/>
    <property type="match status" value="1"/>
</dbReference>
<dbReference type="SUPFAM" id="SSF55729">
    <property type="entry name" value="Acyl-CoA N-acyltransferases (Nat)"/>
    <property type="match status" value="1"/>
</dbReference>
<dbReference type="Gene3D" id="3.40.630.30">
    <property type="match status" value="1"/>
</dbReference>
<dbReference type="SUPFAM" id="SSF56784">
    <property type="entry name" value="HAD-like"/>
    <property type="match status" value="1"/>
</dbReference>
<evidence type="ECO:0000259" key="8">
    <source>
        <dbReference type="PROSITE" id="PS51186"/>
    </source>
</evidence>
<evidence type="ECO:0000256" key="7">
    <source>
        <dbReference type="ARBA" id="ARBA00031828"/>
    </source>
</evidence>
<accession>A0ABX2MG26</accession>
<dbReference type="InterPro" id="IPR023214">
    <property type="entry name" value="HAD_sf"/>
</dbReference>
<dbReference type="InterPro" id="IPR004446">
    <property type="entry name" value="Heptose_bisP_phosphatase"/>
</dbReference>